<evidence type="ECO:0000313" key="3">
    <source>
        <dbReference type="Proteomes" id="UP000501914"/>
    </source>
</evidence>
<gene>
    <name evidence="2" type="ORF">G4P54_20245</name>
</gene>
<feature type="transmembrane region" description="Helical" evidence="1">
    <location>
        <begin position="6"/>
        <end position="28"/>
    </location>
</feature>
<dbReference type="RefSeq" id="WP_167873691.1">
    <property type="nucleotide sequence ID" value="NZ_CP048852.1"/>
</dbReference>
<sequence>MKKVMFLVPILLSCTLIFHFMIVILNVMPMNPISNKYKKEISEYMEPIFVQNWHLFAPDPVSHNETIQVKIGFESDSKSDWIDITNPMIEEMHKNYFSPLNRMARISSGIISELTSEDDLVIDYRKKLEESERVKEKIKKLDKERDERFQQNEAILYRFGSSYAKYLFPDKRIANIELRILRQKNTPFSKRDNRVENPWYVVKQYKEKEIIENVVPIL</sequence>
<evidence type="ECO:0000313" key="2">
    <source>
        <dbReference type="EMBL" id="QIW81949.1"/>
    </source>
</evidence>
<evidence type="ECO:0000256" key="1">
    <source>
        <dbReference type="SAM" id="Phobius"/>
    </source>
</evidence>
<dbReference type="Proteomes" id="UP000501914">
    <property type="component" value="Chromosome"/>
</dbReference>
<keyword evidence="1" id="KW-1133">Transmembrane helix</keyword>
<dbReference type="AlphaFoldDB" id="A0A6H0WPR2"/>
<proteinExistence type="predicted"/>
<keyword evidence="1" id="KW-0472">Membrane</keyword>
<reference evidence="2 3" key="1">
    <citation type="submission" date="2020-02" db="EMBL/GenBank/DDBJ databases">
        <title>Genome sequencing, annotation and comparative genomic analysis of Bacillus tequilensis EA-CB0015, an effective biological control agent against Pseudocercospora fijiensis in banana plants.</title>
        <authorList>
            <person name="Cuellar-Gaviria T.Z."/>
            <person name="Ju K.-S."/>
            <person name="Villegas-Escobar V."/>
        </authorList>
    </citation>
    <scope>NUCLEOTIDE SEQUENCE [LARGE SCALE GENOMIC DNA]</scope>
    <source>
        <strain evidence="2 3">EA-CB0015</strain>
    </source>
</reference>
<dbReference type="Pfam" id="PF19136">
    <property type="entry name" value="DUF5819"/>
    <property type="match status" value="1"/>
</dbReference>
<dbReference type="EMBL" id="CP048852">
    <property type="protein sequence ID" value="QIW81949.1"/>
    <property type="molecule type" value="Genomic_DNA"/>
</dbReference>
<keyword evidence="3" id="KW-1185">Reference proteome</keyword>
<protein>
    <submittedName>
        <fullName evidence="2">Uncharacterized protein</fullName>
    </submittedName>
</protein>
<accession>A0A6H0WPR2</accession>
<name>A0A6H0WPR2_9BACI</name>
<organism evidence="2 3">
    <name type="scientific">Bacillus tequilensis</name>
    <dbReference type="NCBI Taxonomy" id="227866"/>
    <lineage>
        <taxon>Bacteria</taxon>
        <taxon>Bacillati</taxon>
        <taxon>Bacillota</taxon>
        <taxon>Bacilli</taxon>
        <taxon>Bacillales</taxon>
        <taxon>Bacillaceae</taxon>
        <taxon>Bacillus</taxon>
    </lineage>
</organism>
<keyword evidence="1" id="KW-0812">Transmembrane</keyword>
<dbReference type="KEGG" id="bteq:G4P54_20245"/>
<dbReference type="InterPro" id="IPR043857">
    <property type="entry name" value="DUF5819"/>
</dbReference>